<sequence length="366" mass="40244">MCSAPWQDYRELFNTHTTVLPPRPPYNTSMVCSGLQHPGRQQMAASKWTRSGTVPHLHPYRWQHPLMWVDNEGVYHLMSDIVRVARGLLLKYTLNAVDAFNAASKTPRKRKALRQNESERGGTDDMLEQDTESTQPGNLVDANDASTGEAPPSDPPVETASDDNADSDNLDDANVASTGEEAPSSDPPIEIASDGDADSDDDADGNGTYDVEMLQRVSTTAQTALHAAYASAARANTTSDKVRARQAVVQAEKEFSRAYRRHFKAQQHIEREQARQRFAAILQSESSDEEVDDVICTFCPRVDGFVCPLSTLGLACAGAYDMRAITLAYRRAALRTHPDKPGGVKDDFQKVSDAYKEILRLSGVTV</sequence>
<comment type="caution">
    <text evidence="2">The sequence shown here is derived from an EMBL/GenBank/DDBJ whole genome shotgun (WGS) entry which is preliminary data.</text>
</comment>
<reference evidence="2" key="1">
    <citation type="submission" date="2021-02" db="EMBL/GenBank/DDBJ databases">
        <title>First Annotated Genome of the Yellow-green Alga Tribonema minus.</title>
        <authorList>
            <person name="Mahan K.M."/>
        </authorList>
    </citation>
    <scope>NUCLEOTIDE SEQUENCE</scope>
    <source>
        <strain evidence="2">UTEX B ZZ1240</strain>
    </source>
</reference>
<dbReference type="OrthoDB" id="445556at2759"/>
<protein>
    <recommendedName>
        <fullName evidence="4">J domain-containing protein</fullName>
    </recommendedName>
</protein>
<dbReference type="Gene3D" id="1.10.287.110">
    <property type="entry name" value="DnaJ domain"/>
    <property type="match status" value="1"/>
</dbReference>
<dbReference type="AlphaFoldDB" id="A0A836CL38"/>
<dbReference type="InterPro" id="IPR036869">
    <property type="entry name" value="J_dom_sf"/>
</dbReference>
<feature type="region of interest" description="Disordered" evidence="1">
    <location>
        <begin position="104"/>
        <end position="208"/>
    </location>
</feature>
<evidence type="ECO:0000256" key="1">
    <source>
        <dbReference type="SAM" id="MobiDB-lite"/>
    </source>
</evidence>
<feature type="compositionally biased region" description="Acidic residues" evidence="1">
    <location>
        <begin position="160"/>
        <end position="171"/>
    </location>
</feature>
<evidence type="ECO:0000313" key="3">
    <source>
        <dbReference type="Proteomes" id="UP000664859"/>
    </source>
</evidence>
<evidence type="ECO:0000313" key="2">
    <source>
        <dbReference type="EMBL" id="KAG5187331.1"/>
    </source>
</evidence>
<dbReference type="CDD" id="cd06257">
    <property type="entry name" value="DnaJ"/>
    <property type="match status" value="1"/>
</dbReference>
<name>A0A836CL38_9STRA</name>
<evidence type="ECO:0008006" key="4">
    <source>
        <dbReference type="Google" id="ProtNLM"/>
    </source>
</evidence>
<gene>
    <name evidence="2" type="ORF">JKP88DRAFT_243844</name>
</gene>
<accession>A0A836CL38</accession>
<feature type="compositionally biased region" description="Acidic residues" evidence="1">
    <location>
        <begin position="193"/>
        <end position="204"/>
    </location>
</feature>
<organism evidence="2 3">
    <name type="scientific">Tribonema minus</name>
    <dbReference type="NCBI Taxonomy" id="303371"/>
    <lineage>
        <taxon>Eukaryota</taxon>
        <taxon>Sar</taxon>
        <taxon>Stramenopiles</taxon>
        <taxon>Ochrophyta</taxon>
        <taxon>PX clade</taxon>
        <taxon>Xanthophyceae</taxon>
        <taxon>Tribonematales</taxon>
        <taxon>Tribonemataceae</taxon>
        <taxon>Tribonema</taxon>
    </lineage>
</organism>
<dbReference type="InterPro" id="IPR001623">
    <property type="entry name" value="DnaJ_domain"/>
</dbReference>
<feature type="compositionally biased region" description="Basic and acidic residues" evidence="1">
    <location>
        <begin position="114"/>
        <end position="123"/>
    </location>
</feature>
<dbReference type="SUPFAM" id="SSF46565">
    <property type="entry name" value="Chaperone J-domain"/>
    <property type="match status" value="1"/>
</dbReference>
<dbReference type="Proteomes" id="UP000664859">
    <property type="component" value="Unassembled WGS sequence"/>
</dbReference>
<proteinExistence type="predicted"/>
<keyword evidence="3" id="KW-1185">Reference proteome</keyword>
<dbReference type="EMBL" id="JAFCMP010000090">
    <property type="protein sequence ID" value="KAG5187331.1"/>
    <property type="molecule type" value="Genomic_DNA"/>
</dbReference>